<dbReference type="Proteomes" id="UP000320653">
    <property type="component" value="Unassembled WGS sequence"/>
</dbReference>
<gene>
    <name evidence="6" type="ORF">FHW37_11228</name>
</gene>
<sequence>MKKVALDARDRAIIDELLKDSRASQQNLGKRAGITGPAARERVRRLEDEGIIEAFTIDVSAKSLGYALEAIVRIEPLPGKLHIVERALQETPEVVQCDTVTGDDCFIARMVLRDIQDLNRLLDPLHDKARTNTSIVKGNPVRPRRPPFLNEQ</sequence>
<dbReference type="Pfam" id="PF01037">
    <property type="entry name" value="AsnC_trans_reg"/>
    <property type="match status" value="1"/>
</dbReference>
<dbReference type="InterPro" id="IPR019887">
    <property type="entry name" value="Tscrpt_reg_AsnC/Lrp_C"/>
</dbReference>
<dbReference type="InterPro" id="IPR019888">
    <property type="entry name" value="Tscrpt_reg_AsnC-like"/>
</dbReference>
<evidence type="ECO:0000259" key="5">
    <source>
        <dbReference type="PROSITE" id="PS50956"/>
    </source>
</evidence>
<dbReference type="SUPFAM" id="SSF54909">
    <property type="entry name" value="Dimeric alpha+beta barrel"/>
    <property type="match status" value="1"/>
</dbReference>
<dbReference type="InterPro" id="IPR011008">
    <property type="entry name" value="Dimeric_a/b-barrel"/>
</dbReference>
<dbReference type="EMBL" id="VIWP01000012">
    <property type="protein sequence ID" value="TWF47390.1"/>
    <property type="molecule type" value="Genomic_DNA"/>
</dbReference>
<dbReference type="InterPro" id="IPR000485">
    <property type="entry name" value="AsnC-type_HTH_dom"/>
</dbReference>
<dbReference type="InterPro" id="IPR036388">
    <property type="entry name" value="WH-like_DNA-bd_sf"/>
</dbReference>
<dbReference type="SMART" id="SM00344">
    <property type="entry name" value="HTH_ASNC"/>
    <property type="match status" value="1"/>
</dbReference>
<evidence type="ECO:0000313" key="6">
    <source>
        <dbReference type="EMBL" id="TWF47390.1"/>
    </source>
</evidence>
<keyword evidence="3" id="KW-0804">Transcription</keyword>
<dbReference type="PROSITE" id="PS50956">
    <property type="entry name" value="HTH_ASNC_2"/>
    <property type="match status" value="1"/>
</dbReference>
<evidence type="ECO:0000256" key="4">
    <source>
        <dbReference type="SAM" id="MobiDB-lite"/>
    </source>
</evidence>
<dbReference type="AlphaFoldDB" id="A0A561QAL7"/>
<dbReference type="GO" id="GO:0043200">
    <property type="term" value="P:response to amino acid"/>
    <property type="evidence" value="ECO:0007669"/>
    <property type="project" value="TreeGrafter"/>
</dbReference>
<evidence type="ECO:0000256" key="1">
    <source>
        <dbReference type="ARBA" id="ARBA00023015"/>
    </source>
</evidence>
<dbReference type="GO" id="GO:0005829">
    <property type="term" value="C:cytosol"/>
    <property type="evidence" value="ECO:0007669"/>
    <property type="project" value="TreeGrafter"/>
</dbReference>
<feature type="domain" description="HTH asnC-type" evidence="5">
    <location>
        <begin position="6"/>
        <end position="67"/>
    </location>
</feature>
<dbReference type="OrthoDB" id="9809462at2"/>
<proteinExistence type="predicted"/>
<evidence type="ECO:0000313" key="7">
    <source>
        <dbReference type="Proteomes" id="UP000320653"/>
    </source>
</evidence>
<dbReference type="InterPro" id="IPR036390">
    <property type="entry name" value="WH_DNA-bd_sf"/>
</dbReference>
<dbReference type="PRINTS" id="PR00033">
    <property type="entry name" value="HTHASNC"/>
</dbReference>
<dbReference type="Gene3D" id="3.30.70.920">
    <property type="match status" value="1"/>
</dbReference>
<protein>
    <submittedName>
        <fullName evidence="6">AsnC family transcriptional regulator</fullName>
    </submittedName>
</protein>
<dbReference type="SUPFAM" id="SSF46785">
    <property type="entry name" value="Winged helix' DNA-binding domain"/>
    <property type="match status" value="1"/>
</dbReference>
<dbReference type="PANTHER" id="PTHR30154:SF51">
    <property type="entry name" value="ASNC-FAMILY TRANSCRIPTIONAL REGULATORY PROTEIN"/>
    <property type="match status" value="1"/>
</dbReference>
<evidence type="ECO:0000256" key="3">
    <source>
        <dbReference type="ARBA" id="ARBA00023163"/>
    </source>
</evidence>
<organism evidence="6 7">
    <name type="scientific">Neorhizobium alkalisoli</name>
    <dbReference type="NCBI Taxonomy" id="528178"/>
    <lineage>
        <taxon>Bacteria</taxon>
        <taxon>Pseudomonadati</taxon>
        <taxon>Pseudomonadota</taxon>
        <taxon>Alphaproteobacteria</taxon>
        <taxon>Hyphomicrobiales</taxon>
        <taxon>Rhizobiaceae</taxon>
        <taxon>Rhizobium/Agrobacterium group</taxon>
        <taxon>Neorhizobium</taxon>
    </lineage>
</organism>
<feature type="region of interest" description="Disordered" evidence="4">
    <location>
        <begin position="133"/>
        <end position="152"/>
    </location>
</feature>
<name>A0A561QAL7_9HYPH</name>
<dbReference type="Gene3D" id="1.10.10.10">
    <property type="entry name" value="Winged helix-like DNA-binding domain superfamily/Winged helix DNA-binding domain"/>
    <property type="match status" value="1"/>
</dbReference>
<keyword evidence="7" id="KW-1185">Reference proteome</keyword>
<comment type="caution">
    <text evidence="6">The sequence shown here is derived from an EMBL/GenBank/DDBJ whole genome shotgun (WGS) entry which is preliminary data.</text>
</comment>
<accession>A0A561QAL7</accession>
<dbReference type="Pfam" id="PF13412">
    <property type="entry name" value="HTH_24"/>
    <property type="match status" value="1"/>
</dbReference>
<reference evidence="6 7" key="1">
    <citation type="submission" date="2019-06" db="EMBL/GenBank/DDBJ databases">
        <title>Sorghum-associated microbial communities from plants grown in Nebraska, USA.</title>
        <authorList>
            <person name="Schachtman D."/>
        </authorList>
    </citation>
    <scope>NUCLEOTIDE SEQUENCE [LARGE SCALE GENOMIC DNA]</scope>
    <source>
        <strain evidence="6 7">1225</strain>
    </source>
</reference>
<evidence type="ECO:0000256" key="2">
    <source>
        <dbReference type="ARBA" id="ARBA00023125"/>
    </source>
</evidence>
<dbReference type="PANTHER" id="PTHR30154">
    <property type="entry name" value="LEUCINE-RESPONSIVE REGULATORY PROTEIN"/>
    <property type="match status" value="1"/>
</dbReference>
<keyword evidence="1" id="KW-0805">Transcription regulation</keyword>
<dbReference type="RefSeq" id="WP_145642606.1">
    <property type="nucleotide sequence ID" value="NZ_VIWP01000012.1"/>
</dbReference>
<dbReference type="GO" id="GO:0043565">
    <property type="term" value="F:sequence-specific DNA binding"/>
    <property type="evidence" value="ECO:0007669"/>
    <property type="project" value="InterPro"/>
</dbReference>
<keyword evidence="2" id="KW-0238">DNA-binding</keyword>